<evidence type="ECO:0000313" key="2">
    <source>
        <dbReference type="Proteomes" id="UP000278673"/>
    </source>
</evidence>
<dbReference type="InterPro" id="IPR011059">
    <property type="entry name" value="Metal-dep_hydrolase_composite"/>
</dbReference>
<organism evidence="1 2">
    <name type="scientific">Streptomyces triticirhizae</name>
    <dbReference type="NCBI Taxonomy" id="2483353"/>
    <lineage>
        <taxon>Bacteria</taxon>
        <taxon>Bacillati</taxon>
        <taxon>Actinomycetota</taxon>
        <taxon>Actinomycetes</taxon>
        <taxon>Kitasatosporales</taxon>
        <taxon>Streptomycetaceae</taxon>
        <taxon>Streptomyces</taxon>
    </lineage>
</organism>
<dbReference type="GO" id="GO:0016814">
    <property type="term" value="F:hydrolase activity, acting on carbon-nitrogen (but not peptide) bonds, in cyclic amidines"/>
    <property type="evidence" value="ECO:0007669"/>
    <property type="project" value="TreeGrafter"/>
</dbReference>
<protein>
    <submittedName>
        <fullName evidence="1">Hydrolase</fullName>
    </submittedName>
</protein>
<dbReference type="InterPro" id="IPR052349">
    <property type="entry name" value="Metallo-hydrolase_Enzymes"/>
</dbReference>
<accession>A0A3M2M8R3</accession>
<keyword evidence="1" id="KW-0378">Hydrolase</keyword>
<sequence>MPQAAEGLVLRGPRLADGRVVDVALAGGRVAAVAPAGTLRPNAPGDLVELGGYLLLPAPAEPHAHHDTALTASGAPAPTPLPQRVAEAALLQLGHGATAQRCHVAVGGERGLAPLEAVLRTARALTGLAEVSTVAVPGRLTGLAGADQRARLRDAVALGAAAVGGSPDLDPDPAGHLAEVLALADAHGLAVDLHTGAADAGWLARLVAAARAGGGW</sequence>
<reference evidence="1 2" key="1">
    <citation type="submission" date="2018-10" db="EMBL/GenBank/DDBJ databases">
        <title>Isolation, diversity and antifungal activity of actinobacteria from wheat.</title>
        <authorList>
            <person name="Han C."/>
        </authorList>
    </citation>
    <scope>NUCLEOTIDE SEQUENCE [LARGE SCALE GENOMIC DNA]</scope>
    <source>
        <strain evidence="1 2">NEAU-YY642</strain>
    </source>
</reference>
<dbReference type="SUPFAM" id="SSF51338">
    <property type="entry name" value="Composite domain of metallo-dependent hydrolases"/>
    <property type="match status" value="1"/>
</dbReference>
<dbReference type="EMBL" id="RFFJ01000005">
    <property type="protein sequence ID" value="RMI45882.1"/>
    <property type="molecule type" value="Genomic_DNA"/>
</dbReference>
<comment type="caution">
    <text evidence="1">The sequence shown here is derived from an EMBL/GenBank/DDBJ whole genome shotgun (WGS) entry which is preliminary data.</text>
</comment>
<dbReference type="PANTHER" id="PTHR32027">
    <property type="entry name" value="CYTOSINE DEAMINASE"/>
    <property type="match status" value="1"/>
</dbReference>
<gene>
    <name evidence="1" type="ORF">EBN88_02485</name>
</gene>
<dbReference type="PANTHER" id="PTHR32027:SF9">
    <property type="entry name" value="BLL3847 PROTEIN"/>
    <property type="match status" value="1"/>
</dbReference>
<dbReference type="Proteomes" id="UP000278673">
    <property type="component" value="Unassembled WGS sequence"/>
</dbReference>
<dbReference type="AlphaFoldDB" id="A0A3M2M8R3"/>
<feature type="non-terminal residue" evidence="1">
    <location>
        <position position="216"/>
    </location>
</feature>
<proteinExistence type="predicted"/>
<dbReference type="InterPro" id="IPR032466">
    <property type="entry name" value="Metal_Hydrolase"/>
</dbReference>
<dbReference type="SUPFAM" id="SSF51556">
    <property type="entry name" value="Metallo-dependent hydrolases"/>
    <property type="match status" value="1"/>
</dbReference>
<evidence type="ECO:0000313" key="1">
    <source>
        <dbReference type="EMBL" id="RMI45882.1"/>
    </source>
</evidence>
<name>A0A3M2M8R3_9ACTN</name>
<dbReference type="Gene3D" id="3.20.20.140">
    <property type="entry name" value="Metal-dependent hydrolases"/>
    <property type="match status" value="1"/>
</dbReference>
<keyword evidence="2" id="KW-1185">Reference proteome</keyword>